<dbReference type="EMBL" id="VLNY01000003">
    <property type="protein sequence ID" value="KAA0023378.1"/>
    <property type="molecule type" value="Genomic_DNA"/>
</dbReference>
<dbReference type="Pfam" id="PF05175">
    <property type="entry name" value="MTS"/>
    <property type="match status" value="1"/>
</dbReference>
<dbReference type="GO" id="GO:0008170">
    <property type="term" value="F:N-methyltransferase activity"/>
    <property type="evidence" value="ECO:0007669"/>
    <property type="project" value="UniProtKB-ARBA"/>
</dbReference>
<comment type="similarity">
    <text evidence="1">Belongs to the eukaryotic/archaeal PrmC-related family.</text>
</comment>
<feature type="domain" description="Methyltransferase small" evidence="5">
    <location>
        <begin position="143"/>
        <end position="236"/>
    </location>
</feature>
<evidence type="ECO:0000256" key="2">
    <source>
        <dbReference type="ARBA" id="ARBA00022603"/>
    </source>
</evidence>
<evidence type="ECO:0000256" key="4">
    <source>
        <dbReference type="ARBA" id="ARBA00022691"/>
    </source>
</evidence>
<dbReference type="Pfam" id="PF23186">
    <property type="entry name" value="DUF7059"/>
    <property type="match status" value="1"/>
</dbReference>
<proteinExistence type="inferred from homology"/>
<evidence type="ECO:0000256" key="1">
    <source>
        <dbReference type="ARBA" id="ARBA00006149"/>
    </source>
</evidence>
<dbReference type="InterPro" id="IPR056684">
    <property type="entry name" value="DUF7782"/>
</dbReference>
<keyword evidence="2 8" id="KW-0489">Methyltransferase</keyword>
<comment type="caution">
    <text evidence="8">The sequence shown here is derived from an EMBL/GenBank/DDBJ whole genome shotgun (WGS) entry which is preliminary data.</text>
</comment>
<evidence type="ECO:0000259" key="6">
    <source>
        <dbReference type="Pfam" id="PF23186"/>
    </source>
</evidence>
<evidence type="ECO:0000259" key="7">
    <source>
        <dbReference type="Pfam" id="PF25004"/>
    </source>
</evidence>
<dbReference type="GO" id="GO:0003676">
    <property type="term" value="F:nucleic acid binding"/>
    <property type="evidence" value="ECO:0007669"/>
    <property type="project" value="InterPro"/>
</dbReference>
<dbReference type="OrthoDB" id="129465at2"/>
<reference evidence="8 9" key="1">
    <citation type="submission" date="2019-07" db="EMBL/GenBank/DDBJ databases">
        <title>Rhodococcus cavernicolus sp. nov., isolated from a cave.</title>
        <authorList>
            <person name="Lee S.D."/>
        </authorList>
    </citation>
    <scope>NUCLEOTIDE SEQUENCE [LARGE SCALE GENOMIC DNA]</scope>
    <source>
        <strain evidence="8 9">C1-24</strain>
    </source>
</reference>
<dbReference type="GO" id="GO:0032259">
    <property type="term" value="P:methylation"/>
    <property type="evidence" value="ECO:0007669"/>
    <property type="project" value="UniProtKB-KW"/>
</dbReference>
<dbReference type="InterPro" id="IPR029063">
    <property type="entry name" value="SAM-dependent_MTases_sf"/>
</dbReference>
<dbReference type="Proteomes" id="UP000322244">
    <property type="component" value="Unassembled WGS sequence"/>
</dbReference>
<gene>
    <name evidence="8" type="ORF">FOY51_08180</name>
</gene>
<dbReference type="CDD" id="cd02440">
    <property type="entry name" value="AdoMet_MTases"/>
    <property type="match status" value="1"/>
</dbReference>
<feature type="domain" description="DUF7059" evidence="6">
    <location>
        <begin position="22"/>
        <end position="104"/>
    </location>
</feature>
<dbReference type="PANTHER" id="PTHR45875">
    <property type="entry name" value="METHYLTRANSFERASE N6AMT1"/>
    <property type="match status" value="1"/>
</dbReference>
<dbReference type="Pfam" id="PF25004">
    <property type="entry name" value="DUF7782"/>
    <property type="match status" value="1"/>
</dbReference>
<dbReference type="RefSeq" id="WP_149429723.1">
    <property type="nucleotide sequence ID" value="NZ_VLNY01000003.1"/>
</dbReference>
<accession>A0A5A7SB68</accession>
<sequence>MEQSASDLIALCDDLREALIRCRYDADTLLETLGADAHSALGRSEPVPVRRAARDAGDLGTLIRLFLLADTCSRADVAAALHPLDLDRALAAGLLEPDGDGVRAGLDLRPLDTGAGNRWILSDLDGSIRPRPVDADHVIGVGQASLSLLQAIPTDPVDTLLDLGTGCGIQAVHCAGFARSITATDVNPRSVRLAAATAALNGLDIEVVQGSWFEPVADRTFDRVVANPPFVVGSAAVDHSYRDSGLDLDGASELVVSGVPDLLNAGGTAALLASWLHVDGQDWRHRVASWLPDHGIDAWFVQRDVADPALYVGTWLRDGGLDPRDHETQLRAEQWLDHLDGADVVGIGFGFVYLRKIDGPTEVLAEDLSHGFADPLGPEAIAYFARSEWLREHDVVDARFRIEPTTALERVYRPGEEGWQQVVARLHRGSGPAWQHEVDDLAIALVGGMRADGLVLSELVELLAAAHGEAVTTELTTAAAALVTSLVRHGLVLPA</sequence>
<dbReference type="GO" id="GO:0008757">
    <property type="term" value="F:S-adenosylmethionine-dependent methyltransferase activity"/>
    <property type="evidence" value="ECO:0007669"/>
    <property type="project" value="TreeGrafter"/>
</dbReference>
<dbReference type="GO" id="GO:0035657">
    <property type="term" value="C:eRF1 methyltransferase complex"/>
    <property type="evidence" value="ECO:0007669"/>
    <property type="project" value="TreeGrafter"/>
</dbReference>
<dbReference type="InterPro" id="IPR002052">
    <property type="entry name" value="DNA_methylase_N6_adenine_CS"/>
</dbReference>
<dbReference type="InterPro" id="IPR007848">
    <property type="entry name" value="Small_mtfrase_dom"/>
</dbReference>
<dbReference type="Gene3D" id="3.40.50.150">
    <property type="entry name" value="Vaccinia Virus protein VP39"/>
    <property type="match status" value="1"/>
</dbReference>
<dbReference type="InterPro" id="IPR052190">
    <property type="entry name" value="Euk-Arch_PrmC-MTase"/>
</dbReference>
<keyword evidence="3 8" id="KW-0808">Transferase</keyword>
<keyword evidence="4" id="KW-0949">S-adenosyl-L-methionine</keyword>
<organism evidence="8 9">
    <name type="scientific">Antrihabitans cavernicola</name>
    <dbReference type="NCBI Taxonomy" id="2495913"/>
    <lineage>
        <taxon>Bacteria</taxon>
        <taxon>Bacillati</taxon>
        <taxon>Actinomycetota</taxon>
        <taxon>Actinomycetes</taxon>
        <taxon>Mycobacteriales</taxon>
        <taxon>Nocardiaceae</taxon>
        <taxon>Antrihabitans</taxon>
    </lineage>
</organism>
<dbReference type="PANTHER" id="PTHR45875:SF1">
    <property type="entry name" value="METHYLTRANSFERASE N6AMT1"/>
    <property type="match status" value="1"/>
</dbReference>
<evidence type="ECO:0000313" key="8">
    <source>
        <dbReference type="EMBL" id="KAA0023378.1"/>
    </source>
</evidence>
<feature type="domain" description="DUF7782" evidence="7">
    <location>
        <begin position="382"/>
        <end position="494"/>
    </location>
</feature>
<keyword evidence="9" id="KW-1185">Reference proteome</keyword>
<dbReference type="AlphaFoldDB" id="A0A5A7SB68"/>
<dbReference type="PROSITE" id="PS00092">
    <property type="entry name" value="N6_MTASE"/>
    <property type="match status" value="1"/>
</dbReference>
<dbReference type="InterPro" id="IPR055487">
    <property type="entry name" value="DUF7059"/>
</dbReference>
<evidence type="ECO:0000256" key="3">
    <source>
        <dbReference type="ARBA" id="ARBA00022679"/>
    </source>
</evidence>
<evidence type="ECO:0000259" key="5">
    <source>
        <dbReference type="Pfam" id="PF05175"/>
    </source>
</evidence>
<dbReference type="SUPFAM" id="SSF53335">
    <property type="entry name" value="S-adenosyl-L-methionine-dependent methyltransferases"/>
    <property type="match status" value="1"/>
</dbReference>
<dbReference type="GO" id="GO:0008276">
    <property type="term" value="F:protein methyltransferase activity"/>
    <property type="evidence" value="ECO:0007669"/>
    <property type="project" value="TreeGrafter"/>
</dbReference>
<evidence type="ECO:0000313" key="9">
    <source>
        <dbReference type="Proteomes" id="UP000322244"/>
    </source>
</evidence>
<protein>
    <submittedName>
        <fullName evidence="8">Methyltransferase</fullName>
    </submittedName>
</protein>
<name>A0A5A7SB68_9NOCA</name>